<reference evidence="3" key="1">
    <citation type="journal article" date="2019" name="Int. J. Syst. Evol. Microbiol.">
        <title>The Global Catalogue of Microorganisms (GCM) 10K type strain sequencing project: providing services to taxonomists for standard genome sequencing and annotation.</title>
        <authorList>
            <consortium name="The Broad Institute Genomics Platform"/>
            <consortium name="The Broad Institute Genome Sequencing Center for Infectious Disease"/>
            <person name="Wu L."/>
            <person name="Ma J."/>
        </authorList>
    </citation>
    <scope>NUCLEOTIDE SEQUENCE [LARGE SCALE GENOMIC DNA]</scope>
    <source>
        <strain evidence="3">DT72</strain>
    </source>
</reference>
<accession>A0ABW4PCS0</accession>
<dbReference type="EMBL" id="JBHUFB010000022">
    <property type="protein sequence ID" value="MFD1815816.1"/>
    <property type="molecule type" value="Genomic_DNA"/>
</dbReference>
<keyword evidence="3" id="KW-1185">Reference proteome</keyword>
<feature type="transmembrane region" description="Helical" evidence="1">
    <location>
        <begin position="21"/>
        <end position="38"/>
    </location>
</feature>
<protein>
    <submittedName>
        <fullName evidence="2">AbrB family transcriptional regulator</fullName>
    </submittedName>
</protein>
<gene>
    <name evidence="2" type="ORF">ACFSJG_26670</name>
</gene>
<dbReference type="PIRSF" id="PIRSF038991">
    <property type="entry name" value="Protein_AbrB"/>
    <property type="match status" value="1"/>
</dbReference>
<feature type="transmembrane region" description="Helical" evidence="1">
    <location>
        <begin position="130"/>
        <end position="148"/>
    </location>
</feature>
<keyword evidence="1" id="KW-0812">Transmembrane</keyword>
<dbReference type="RefSeq" id="WP_378488265.1">
    <property type="nucleotide sequence ID" value="NZ_JBHUFB010000022.1"/>
</dbReference>
<name>A0ABW4PCS0_9NOCA</name>
<feature type="transmembrane region" description="Helical" evidence="1">
    <location>
        <begin position="44"/>
        <end position="64"/>
    </location>
</feature>
<organism evidence="2 3">
    <name type="scientific">Rhodococcus gannanensis</name>
    <dbReference type="NCBI Taxonomy" id="1960308"/>
    <lineage>
        <taxon>Bacteria</taxon>
        <taxon>Bacillati</taxon>
        <taxon>Actinomycetota</taxon>
        <taxon>Actinomycetes</taxon>
        <taxon>Mycobacteriales</taxon>
        <taxon>Nocardiaceae</taxon>
        <taxon>Rhodococcus</taxon>
    </lineage>
</organism>
<evidence type="ECO:0000313" key="3">
    <source>
        <dbReference type="Proteomes" id="UP001597286"/>
    </source>
</evidence>
<feature type="transmembrane region" description="Helical" evidence="1">
    <location>
        <begin position="280"/>
        <end position="304"/>
    </location>
</feature>
<feature type="transmembrane region" description="Helical" evidence="1">
    <location>
        <begin position="100"/>
        <end position="123"/>
    </location>
</feature>
<evidence type="ECO:0000313" key="2">
    <source>
        <dbReference type="EMBL" id="MFD1815816.1"/>
    </source>
</evidence>
<feature type="transmembrane region" description="Helical" evidence="1">
    <location>
        <begin position="163"/>
        <end position="187"/>
    </location>
</feature>
<evidence type="ECO:0000256" key="1">
    <source>
        <dbReference type="SAM" id="Phobius"/>
    </source>
</evidence>
<dbReference type="NCBIfam" id="TIGR03082">
    <property type="entry name" value="Gneg_AbrB_dup"/>
    <property type="match status" value="2"/>
</dbReference>
<dbReference type="InterPro" id="IPR007820">
    <property type="entry name" value="AbrB_fam"/>
</dbReference>
<dbReference type="InterPro" id="IPR017516">
    <property type="entry name" value="AbrB_dup"/>
</dbReference>
<feature type="transmembrane region" description="Helical" evidence="1">
    <location>
        <begin position="199"/>
        <end position="222"/>
    </location>
</feature>
<proteinExistence type="predicted"/>
<keyword evidence="1" id="KW-0472">Membrane</keyword>
<feature type="transmembrane region" description="Helical" evidence="1">
    <location>
        <begin position="242"/>
        <end position="268"/>
    </location>
</feature>
<dbReference type="PANTHER" id="PTHR38457">
    <property type="entry name" value="REGULATOR ABRB-RELATED"/>
    <property type="match status" value="1"/>
</dbReference>
<comment type="caution">
    <text evidence="2">The sequence shown here is derived from an EMBL/GenBank/DDBJ whole genome shotgun (WGS) entry which is preliminary data.</text>
</comment>
<feature type="transmembrane region" description="Helical" evidence="1">
    <location>
        <begin position="343"/>
        <end position="365"/>
    </location>
</feature>
<dbReference type="PANTHER" id="PTHR38457:SF1">
    <property type="entry name" value="REGULATOR ABRB-RELATED"/>
    <property type="match status" value="1"/>
</dbReference>
<keyword evidence="1" id="KW-1133">Transmembrane helix</keyword>
<dbReference type="Proteomes" id="UP001597286">
    <property type="component" value="Unassembled WGS sequence"/>
</dbReference>
<sequence length="391" mass="40129">MTATAPERTAPDTRRRGAVAVARWCGLLTLSLAGWWLFDRIGLAAPELFAALLAAIALALTGVGPARPSRPVGMAAQGTLAVSIGMSVRPDMVSQLGAQWLPIVTVAAATLLLSVGAGALLACHRLVDPVTGVLSMLAGGATGLVAVADELGGDEKVVVISQYLRVALVVLTMPLAVTYLFAADVTARVAPTDPDAAPWWIGALFAAAAITAGTGAASLLRIPIPATLGPLALTAAVELAGWVPHVAMPAAMLPAAFLIIGWQAGLSFTRAGLLALGRIALWAVSLIALLCAVCAGLGVVLSAWTGASLMEGYLATTPGGLAAVLAVASSTDSDVTLVATSQVLRLLMMLASAPVVVWLAARWASSRRYLDRRHRRQRASAARPKIGRIRS</sequence>
<dbReference type="Pfam" id="PF05145">
    <property type="entry name" value="AbrB"/>
    <property type="match status" value="1"/>
</dbReference>